<dbReference type="GO" id="GO:0005829">
    <property type="term" value="C:cytosol"/>
    <property type="evidence" value="ECO:0007669"/>
    <property type="project" value="TreeGrafter"/>
</dbReference>
<dbReference type="PROSITE" id="PS01326">
    <property type="entry name" value="DAP_EPIMERASE"/>
    <property type="match status" value="1"/>
</dbReference>
<evidence type="ECO:0000256" key="6">
    <source>
        <dbReference type="ARBA" id="ARBA00023235"/>
    </source>
</evidence>
<dbReference type="SUPFAM" id="SSF54506">
    <property type="entry name" value="Diaminopimelate epimerase-like"/>
    <property type="match status" value="1"/>
</dbReference>
<evidence type="ECO:0000256" key="2">
    <source>
        <dbReference type="ARBA" id="ARBA00010219"/>
    </source>
</evidence>
<accession>A0A3B1DMS6</accession>
<comment type="catalytic activity">
    <reaction evidence="7">
        <text>(2S,6S)-2,6-diaminopimelate = meso-2,6-diaminopimelate</text>
        <dbReference type="Rhea" id="RHEA:15393"/>
        <dbReference type="ChEBI" id="CHEBI:57609"/>
        <dbReference type="ChEBI" id="CHEBI:57791"/>
        <dbReference type="EC" id="5.1.1.7"/>
    </reaction>
</comment>
<dbReference type="Gene3D" id="3.10.310.10">
    <property type="entry name" value="Diaminopimelate Epimerase, Chain A, domain 1"/>
    <property type="match status" value="2"/>
</dbReference>
<dbReference type="AlphaFoldDB" id="A0A3B1DMS6"/>
<evidence type="ECO:0000313" key="8">
    <source>
        <dbReference type="EMBL" id="VAX40241.1"/>
    </source>
</evidence>
<evidence type="ECO:0000256" key="5">
    <source>
        <dbReference type="ARBA" id="ARBA00023154"/>
    </source>
</evidence>
<comment type="similarity">
    <text evidence="2">Belongs to the diaminopimelate epimerase family.</text>
</comment>
<dbReference type="UniPathway" id="UPA00034">
    <property type="reaction ID" value="UER00025"/>
</dbReference>
<sequence length="288" mass="31374">MQKKLPFTKMHGTGNDYIFLDTITHDIPSNADQLAIAMSDRHTGIGADGLILIHPSSVADARMQMFNADGSEAEMCGNGLRCVGKYLFDHNICRQKSLKIETLRGILNLSLVVEKNKVNEVCINMGKPIFDPAKIPTTLEGSPPVNVKLFDGEGFCDEILVTTLSMGNPHCVLFVEEFNDELVTSLGSKIEHHPAFPNRVNVGFAKIESPSQMQLRLWERGCGETLACGTGACAAVVAAVLTRRASRTVTCHMSGGTLQIEWKEGGDVFLTGDVVEVFQGNWNPSSFC</sequence>
<dbReference type="PANTHER" id="PTHR31689">
    <property type="entry name" value="DIAMINOPIMELATE EPIMERASE, CHLOROPLASTIC"/>
    <property type="match status" value="1"/>
</dbReference>
<dbReference type="GO" id="GO:0009089">
    <property type="term" value="P:lysine biosynthetic process via diaminopimelate"/>
    <property type="evidence" value="ECO:0007669"/>
    <property type="project" value="UniProtKB-UniPathway"/>
</dbReference>
<gene>
    <name evidence="8" type="ORF">MNBD_PLANCTO02-1675</name>
</gene>
<dbReference type="HAMAP" id="MF_00197">
    <property type="entry name" value="DAP_epimerase"/>
    <property type="match status" value="1"/>
</dbReference>
<dbReference type="PANTHER" id="PTHR31689:SF0">
    <property type="entry name" value="DIAMINOPIMELATE EPIMERASE"/>
    <property type="match status" value="1"/>
</dbReference>
<evidence type="ECO:0000256" key="4">
    <source>
        <dbReference type="ARBA" id="ARBA00022605"/>
    </source>
</evidence>
<dbReference type="InterPro" id="IPR018510">
    <property type="entry name" value="DAP_epimerase_AS"/>
</dbReference>
<organism evidence="8">
    <name type="scientific">hydrothermal vent metagenome</name>
    <dbReference type="NCBI Taxonomy" id="652676"/>
    <lineage>
        <taxon>unclassified sequences</taxon>
        <taxon>metagenomes</taxon>
        <taxon>ecological metagenomes</taxon>
    </lineage>
</organism>
<name>A0A3B1DMS6_9ZZZZ</name>
<evidence type="ECO:0000256" key="1">
    <source>
        <dbReference type="ARBA" id="ARBA00005196"/>
    </source>
</evidence>
<dbReference type="GO" id="GO:0008837">
    <property type="term" value="F:diaminopimelate epimerase activity"/>
    <property type="evidence" value="ECO:0007669"/>
    <property type="project" value="UniProtKB-EC"/>
</dbReference>
<evidence type="ECO:0000256" key="3">
    <source>
        <dbReference type="ARBA" id="ARBA00013080"/>
    </source>
</evidence>
<dbReference type="InterPro" id="IPR001653">
    <property type="entry name" value="DAP_epimerase_DapF"/>
</dbReference>
<keyword evidence="5" id="KW-0457">Lysine biosynthesis</keyword>
<proteinExistence type="inferred from homology"/>
<dbReference type="NCBIfam" id="TIGR00652">
    <property type="entry name" value="DapF"/>
    <property type="match status" value="1"/>
</dbReference>
<dbReference type="Pfam" id="PF01678">
    <property type="entry name" value="DAP_epimerase"/>
    <property type="match status" value="2"/>
</dbReference>
<dbReference type="EC" id="5.1.1.7" evidence="3"/>
<keyword evidence="4" id="KW-0028">Amino-acid biosynthesis</keyword>
<protein>
    <recommendedName>
        <fullName evidence="3">diaminopimelate epimerase</fullName>
        <ecNumber evidence="3">5.1.1.7</ecNumber>
    </recommendedName>
</protein>
<reference evidence="8" key="1">
    <citation type="submission" date="2018-06" db="EMBL/GenBank/DDBJ databases">
        <authorList>
            <person name="Zhirakovskaya E."/>
        </authorList>
    </citation>
    <scope>NUCLEOTIDE SEQUENCE</scope>
</reference>
<evidence type="ECO:0000256" key="7">
    <source>
        <dbReference type="ARBA" id="ARBA00051712"/>
    </source>
</evidence>
<comment type="pathway">
    <text evidence="1">Amino-acid biosynthesis; L-lysine biosynthesis via DAP pathway; DL-2,6-diaminopimelate from LL-2,6-diaminopimelate: step 1/1.</text>
</comment>
<keyword evidence="6 8" id="KW-0413">Isomerase</keyword>
<dbReference type="EMBL" id="UOGL01000416">
    <property type="protein sequence ID" value="VAX40241.1"/>
    <property type="molecule type" value="Genomic_DNA"/>
</dbReference>